<evidence type="ECO:0000256" key="1">
    <source>
        <dbReference type="SAM" id="Phobius"/>
    </source>
</evidence>
<feature type="transmembrane region" description="Helical" evidence="1">
    <location>
        <begin position="160"/>
        <end position="179"/>
    </location>
</feature>
<proteinExistence type="predicted"/>
<accession>A0A832H0C7</accession>
<feature type="transmembrane region" description="Helical" evidence="1">
    <location>
        <begin position="12"/>
        <end position="33"/>
    </location>
</feature>
<dbReference type="Pfam" id="PF13301">
    <property type="entry name" value="DUF4079"/>
    <property type="match status" value="1"/>
</dbReference>
<sequence>MDLGLPDILRLLHPILAVTVVFPSIGIVVYMALQTRQRRLQTAEGGKSKIPPGVGQEHLKLGRWLAGSVVAIELLGITRPLFNKIIQDQLWSKDPTQFILVVLMYVVAIGSLICLFQARPKLWRGIFATLCGAAVVVLSLQPGIFRRDNGQLFQGEWYVSHWYSGVAATLLMIFSLAIIQDIYQDRTHRWRIAHTVLNSLAVLLFIGQGITGTRDLLEIPLSWQEPYIYQCDFVNKTCPQISPPQS</sequence>
<feature type="transmembrane region" description="Helical" evidence="1">
    <location>
        <begin position="64"/>
        <end position="82"/>
    </location>
</feature>
<dbReference type="InterPro" id="IPR025067">
    <property type="entry name" value="DUF4079"/>
</dbReference>
<dbReference type="AlphaFoldDB" id="A0A832H0C7"/>
<gene>
    <name evidence="2" type="ORF">ENR47_05795</name>
</gene>
<organism evidence="2">
    <name type="scientific">Oscillatoriales cyanobacterium SpSt-402</name>
    <dbReference type="NCBI Taxonomy" id="2282168"/>
    <lineage>
        <taxon>Bacteria</taxon>
        <taxon>Bacillati</taxon>
        <taxon>Cyanobacteriota</taxon>
        <taxon>Cyanophyceae</taxon>
        <taxon>Oscillatoriophycideae</taxon>
        <taxon>Oscillatoriales</taxon>
    </lineage>
</organism>
<feature type="transmembrane region" description="Helical" evidence="1">
    <location>
        <begin position="122"/>
        <end position="140"/>
    </location>
</feature>
<reference evidence="2" key="1">
    <citation type="journal article" date="2020" name="mSystems">
        <title>Genome- and Community-Level Interaction Insights into Carbon Utilization and Element Cycling Functions of Hydrothermarchaeota in Hydrothermal Sediment.</title>
        <authorList>
            <person name="Zhou Z."/>
            <person name="Liu Y."/>
            <person name="Xu W."/>
            <person name="Pan J."/>
            <person name="Luo Z.H."/>
            <person name="Li M."/>
        </authorList>
    </citation>
    <scope>NUCLEOTIDE SEQUENCE [LARGE SCALE GENOMIC DNA]</scope>
    <source>
        <strain evidence="2">SpSt-402</strain>
    </source>
</reference>
<feature type="transmembrane region" description="Helical" evidence="1">
    <location>
        <begin position="97"/>
        <end position="115"/>
    </location>
</feature>
<keyword evidence="1" id="KW-0812">Transmembrane</keyword>
<keyword evidence="1" id="KW-1133">Transmembrane helix</keyword>
<comment type="caution">
    <text evidence="2">The sequence shown here is derived from an EMBL/GenBank/DDBJ whole genome shotgun (WGS) entry which is preliminary data.</text>
</comment>
<dbReference type="EMBL" id="DSRD01000374">
    <property type="protein sequence ID" value="HGW93780.1"/>
    <property type="molecule type" value="Genomic_DNA"/>
</dbReference>
<protein>
    <submittedName>
        <fullName evidence="2">DUF4079 domain-containing protein</fullName>
    </submittedName>
</protein>
<feature type="transmembrane region" description="Helical" evidence="1">
    <location>
        <begin position="191"/>
        <end position="210"/>
    </location>
</feature>
<keyword evidence="1" id="KW-0472">Membrane</keyword>
<evidence type="ECO:0000313" key="2">
    <source>
        <dbReference type="EMBL" id="HGW93780.1"/>
    </source>
</evidence>
<name>A0A832H0C7_9CYAN</name>